<dbReference type="Proteomes" id="UP000777482">
    <property type="component" value="Unassembled WGS sequence"/>
</dbReference>
<protein>
    <recommendedName>
        <fullName evidence="4">Proteophosphoglycan ppg4</fullName>
    </recommendedName>
</protein>
<feature type="compositionally biased region" description="Low complexity" evidence="1">
    <location>
        <begin position="302"/>
        <end position="313"/>
    </location>
</feature>
<sequence length="674" mass="71999">MERFGPTTDSYLGDWDAIHEQPALAGAPSYAPEAELQFVSENERDSSPYGTRPFALPPHRFSTAERTYNSAASTMPSELLLDQDGGGAFAFGPRRSSSFGTATSPRSFTWESPALSMHAGHAAAFEPLSAATTPELLSSCASALLPSAVIDATTIDFGPRRESLDRGVLSSSARAQWSAEQHAYRDVAADPFSVDEIATELLSPRNPFSPNSSSLRRSTSTYSVPSSSRSAPLAAGPITPGTSPRAESRARRQSPPTSEPESTPPVKRTSPRKVATVTTTFDSKGSPTKSIRRISRLNLDASPSSRSPSVSPRKSARRQPPRLAPAPAPDSRDGEQVPGQIGPARGNVTRAKRRVSFGAVEHAPVPSVLLPADPINLSVSGVTLSPEDFALLEEATLLAEEDELPLPPASAPPWCTSFELPTPPDEFYGPTTGGGTYDRPSYKSHFSSYEQVRPPSVSSFVLPANPHARAHSAYGETSIAPRPNGLTLPAATYPPPASPVARRRRSSTSNYDYVPVSSQRYPVPASPWTSGFPTSHDHRNPQLLPHQQQQQQQQRPPTFKLPAYGPSSTSSSSPSPASDSRPVTPPSRSAPEPMVVTPSTGGYPAKAISAPTPKAPSSPKKKRSPAKTKRQPGAMFVNYSAQDANKLLKGVAPSGSTRKRREEEEARRRAAIEA</sequence>
<feature type="compositionally biased region" description="Low complexity" evidence="1">
    <location>
        <begin position="566"/>
        <end position="582"/>
    </location>
</feature>
<feature type="compositionally biased region" description="Low complexity" evidence="1">
    <location>
        <begin position="604"/>
        <end position="618"/>
    </location>
</feature>
<dbReference type="EMBL" id="PUHQ01000017">
    <property type="protein sequence ID" value="KAG0663870.1"/>
    <property type="molecule type" value="Genomic_DNA"/>
</dbReference>
<dbReference type="AlphaFoldDB" id="A0A9P6W3X0"/>
<feature type="region of interest" description="Disordered" evidence="1">
    <location>
        <begin position="475"/>
        <end position="674"/>
    </location>
</feature>
<gene>
    <name evidence="2" type="ORF">C6P46_002096</name>
</gene>
<feature type="compositionally biased region" description="Low complexity" evidence="1">
    <location>
        <begin position="254"/>
        <end position="265"/>
    </location>
</feature>
<dbReference type="OrthoDB" id="2528337at2759"/>
<feature type="compositionally biased region" description="Polar residues" evidence="1">
    <location>
        <begin position="276"/>
        <end position="289"/>
    </location>
</feature>
<feature type="region of interest" description="Disordered" evidence="1">
    <location>
        <begin position="203"/>
        <end position="349"/>
    </location>
</feature>
<feature type="compositionally biased region" description="Low complexity" evidence="1">
    <location>
        <begin position="203"/>
        <end position="230"/>
    </location>
</feature>
<organism evidence="2 3">
    <name type="scientific">Rhodotorula mucilaginosa</name>
    <name type="common">Yeast</name>
    <name type="synonym">Rhodotorula rubra</name>
    <dbReference type="NCBI Taxonomy" id="5537"/>
    <lineage>
        <taxon>Eukaryota</taxon>
        <taxon>Fungi</taxon>
        <taxon>Dikarya</taxon>
        <taxon>Basidiomycota</taxon>
        <taxon>Pucciniomycotina</taxon>
        <taxon>Microbotryomycetes</taxon>
        <taxon>Sporidiobolales</taxon>
        <taxon>Sporidiobolaceae</taxon>
        <taxon>Rhodotorula</taxon>
    </lineage>
</organism>
<name>A0A9P6W3X0_RHOMI</name>
<evidence type="ECO:0000313" key="3">
    <source>
        <dbReference type="Proteomes" id="UP000777482"/>
    </source>
</evidence>
<keyword evidence="3" id="KW-1185">Reference proteome</keyword>
<evidence type="ECO:0000313" key="2">
    <source>
        <dbReference type="EMBL" id="KAG0663870.1"/>
    </source>
</evidence>
<accession>A0A9P6W3X0</accession>
<evidence type="ECO:0008006" key="4">
    <source>
        <dbReference type="Google" id="ProtNLM"/>
    </source>
</evidence>
<evidence type="ECO:0000256" key="1">
    <source>
        <dbReference type="SAM" id="MobiDB-lite"/>
    </source>
</evidence>
<feature type="region of interest" description="Disordered" evidence="1">
    <location>
        <begin position="404"/>
        <end position="448"/>
    </location>
</feature>
<proteinExistence type="predicted"/>
<comment type="caution">
    <text evidence="2">The sequence shown here is derived from an EMBL/GenBank/DDBJ whole genome shotgun (WGS) entry which is preliminary data.</text>
</comment>
<feature type="compositionally biased region" description="Basic and acidic residues" evidence="1">
    <location>
        <begin position="660"/>
        <end position="674"/>
    </location>
</feature>
<reference evidence="2 3" key="1">
    <citation type="submission" date="2020-11" db="EMBL/GenBank/DDBJ databases">
        <title>Kefir isolates.</title>
        <authorList>
            <person name="Marcisauskas S."/>
            <person name="Kim Y."/>
            <person name="Blasche S."/>
        </authorList>
    </citation>
    <scope>NUCLEOTIDE SEQUENCE [LARGE SCALE GENOMIC DNA]</scope>
    <source>
        <strain evidence="2 3">KR</strain>
    </source>
</reference>
<feature type="compositionally biased region" description="Basic residues" evidence="1">
    <location>
        <begin position="619"/>
        <end position="630"/>
    </location>
</feature>